<dbReference type="Proteomes" id="UP000001887">
    <property type="component" value="Chromosome"/>
</dbReference>
<accession>D2R0R4</accession>
<organism evidence="2 3">
    <name type="scientific">Pirellula staleyi (strain ATCC 27377 / DSM 6068 / ICPB 4128)</name>
    <name type="common">Pirella staleyi</name>
    <dbReference type="NCBI Taxonomy" id="530564"/>
    <lineage>
        <taxon>Bacteria</taxon>
        <taxon>Pseudomonadati</taxon>
        <taxon>Planctomycetota</taxon>
        <taxon>Planctomycetia</taxon>
        <taxon>Pirellulales</taxon>
        <taxon>Pirellulaceae</taxon>
        <taxon>Pirellula</taxon>
    </lineage>
</organism>
<evidence type="ECO:0000256" key="1">
    <source>
        <dbReference type="SAM" id="SignalP"/>
    </source>
</evidence>
<dbReference type="SUPFAM" id="SSF49464">
    <property type="entry name" value="Carboxypeptidase regulatory domain-like"/>
    <property type="match status" value="1"/>
</dbReference>
<evidence type="ECO:0008006" key="4">
    <source>
        <dbReference type="Google" id="ProtNLM"/>
    </source>
</evidence>
<name>D2R0R4_PIRSD</name>
<feature type="signal peptide" evidence="1">
    <location>
        <begin position="1"/>
        <end position="20"/>
    </location>
</feature>
<gene>
    <name evidence="2" type="ordered locus">Psta_1988</name>
</gene>
<sequence precursor="true">MSARYSTAWLLLALSCITSAISSGCGGSSQPRPEGALDTTPLVGKVTLQGTPVAGATVLTTHEDPSKPGGYATTDADGTFTLTTYVQGDGAVPGKHFVSVKKIAGGAATETEFNPDTYNPNGGQSQVAHELPVKYSEFSTSGLTVTVTTSGTTELNIDLQQ</sequence>
<dbReference type="eggNOG" id="ENOG50337ES">
    <property type="taxonomic scope" value="Bacteria"/>
</dbReference>
<reference evidence="2 3" key="1">
    <citation type="journal article" date="2009" name="Stand. Genomic Sci.">
        <title>Complete genome sequence of Pirellula staleyi type strain (ATCC 27377).</title>
        <authorList>
            <person name="Clum A."/>
            <person name="Tindall B.J."/>
            <person name="Sikorski J."/>
            <person name="Ivanova N."/>
            <person name="Mavrommatis K."/>
            <person name="Lucas S."/>
            <person name="Glavina del Rio T."/>
            <person name="Nolan M."/>
            <person name="Chen F."/>
            <person name="Tice H."/>
            <person name="Pitluck S."/>
            <person name="Cheng J.F."/>
            <person name="Chertkov O."/>
            <person name="Brettin T."/>
            <person name="Han C."/>
            <person name="Detter J.C."/>
            <person name="Kuske C."/>
            <person name="Bruce D."/>
            <person name="Goodwin L."/>
            <person name="Ovchinikova G."/>
            <person name="Pati A."/>
            <person name="Mikhailova N."/>
            <person name="Chen A."/>
            <person name="Palaniappan K."/>
            <person name="Land M."/>
            <person name="Hauser L."/>
            <person name="Chang Y.J."/>
            <person name="Jeffries C.D."/>
            <person name="Chain P."/>
            <person name="Rohde M."/>
            <person name="Goker M."/>
            <person name="Bristow J."/>
            <person name="Eisen J.A."/>
            <person name="Markowitz V."/>
            <person name="Hugenholtz P."/>
            <person name="Kyrpides N.C."/>
            <person name="Klenk H.P."/>
            <person name="Lapidus A."/>
        </authorList>
    </citation>
    <scope>NUCLEOTIDE SEQUENCE [LARGE SCALE GENOMIC DNA]</scope>
    <source>
        <strain evidence="3">ATCC 27377 / DSM 6068 / ICPB 4128</strain>
    </source>
</reference>
<keyword evidence="3" id="KW-1185">Reference proteome</keyword>
<evidence type="ECO:0000313" key="3">
    <source>
        <dbReference type="Proteomes" id="UP000001887"/>
    </source>
</evidence>
<dbReference type="InterPro" id="IPR008969">
    <property type="entry name" value="CarboxyPept-like_regulatory"/>
</dbReference>
<dbReference type="KEGG" id="psl:Psta_1988"/>
<proteinExistence type="predicted"/>
<dbReference type="PROSITE" id="PS51257">
    <property type="entry name" value="PROKAR_LIPOPROTEIN"/>
    <property type="match status" value="1"/>
</dbReference>
<dbReference type="AlphaFoldDB" id="D2R0R4"/>
<evidence type="ECO:0000313" key="2">
    <source>
        <dbReference type="EMBL" id="ADB16662.1"/>
    </source>
</evidence>
<dbReference type="OrthoDB" id="285633at2"/>
<dbReference type="HOGENOM" id="CLU_113730_1_2_0"/>
<keyword evidence="1" id="KW-0732">Signal</keyword>
<feature type="chain" id="PRO_5003036127" description="Carboxypeptidase regulatory-like domain-containing protein" evidence="1">
    <location>
        <begin position="21"/>
        <end position="161"/>
    </location>
</feature>
<protein>
    <recommendedName>
        <fullName evidence="4">Carboxypeptidase regulatory-like domain-containing protein</fullName>
    </recommendedName>
</protein>
<dbReference type="EMBL" id="CP001848">
    <property type="protein sequence ID" value="ADB16662.1"/>
    <property type="molecule type" value="Genomic_DNA"/>
</dbReference>